<name>A0A0P0Y3A2_ORYSJ</name>
<accession>A0A0P0Y3A2</accession>
<organism evidence="1 2">
    <name type="scientific">Oryza sativa subsp. japonica</name>
    <name type="common">Rice</name>
    <dbReference type="NCBI Taxonomy" id="39947"/>
    <lineage>
        <taxon>Eukaryota</taxon>
        <taxon>Viridiplantae</taxon>
        <taxon>Streptophyta</taxon>
        <taxon>Embryophyta</taxon>
        <taxon>Tracheophyta</taxon>
        <taxon>Spermatophyta</taxon>
        <taxon>Magnoliopsida</taxon>
        <taxon>Liliopsida</taxon>
        <taxon>Poales</taxon>
        <taxon>Poaceae</taxon>
        <taxon>BOP clade</taxon>
        <taxon>Oryzoideae</taxon>
        <taxon>Oryzeae</taxon>
        <taxon>Oryzinae</taxon>
        <taxon>Oryza</taxon>
        <taxon>Oryza sativa</taxon>
    </lineage>
</organism>
<gene>
    <name evidence="1" type="ordered locus">Os11g0544866</name>
    <name evidence="1" type="ORF">OSNPB_110544866</name>
</gene>
<dbReference type="Gramene" id="Os11t0544866-01">
    <property type="protein sequence ID" value="Os11t0544866-01"/>
    <property type="gene ID" value="Os11g0544866"/>
</dbReference>
<sequence length="123" mass="13998">MIDTNGCFYYSWSQDPRPNGLAQGMRFWPSTGTARHEGLEAAQARRVAPTLHAVLCRRWRTPARRAAAAETVDRGEWEKGYERAHQSEGLWTKYVFFFSSSSSHLLGGWFRACPTDLLNESQS</sequence>
<reference evidence="2" key="1">
    <citation type="journal article" date="2005" name="Nature">
        <title>The map-based sequence of the rice genome.</title>
        <authorList>
            <consortium name="International rice genome sequencing project (IRGSP)"/>
            <person name="Matsumoto T."/>
            <person name="Wu J."/>
            <person name="Kanamori H."/>
            <person name="Katayose Y."/>
            <person name="Fujisawa M."/>
            <person name="Namiki N."/>
            <person name="Mizuno H."/>
            <person name="Yamamoto K."/>
            <person name="Antonio B.A."/>
            <person name="Baba T."/>
            <person name="Sakata K."/>
            <person name="Nagamura Y."/>
            <person name="Aoki H."/>
            <person name="Arikawa K."/>
            <person name="Arita K."/>
            <person name="Bito T."/>
            <person name="Chiden Y."/>
            <person name="Fujitsuka N."/>
            <person name="Fukunaka R."/>
            <person name="Hamada M."/>
            <person name="Harada C."/>
            <person name="Hayashi A."/>
            <person name="Hijishita S."/>
            <person name="Honda M."/>
            <person name="Hosokawa S."/>
            <person name="Ichikawa Y."/>
            <person name="Idonuma A."/>
            <person name="Iijima M."/>
            <person name="Ikeda M."/>
            <person name="Ikeno M."/>
            <person name="Ito K."/>
            <person name="Ito S."/>
            <person name="Ito T."/>
            <person name="Ito Y."/>
            <person name="Ito Y."/>
            <person name="Iwabuchi A."/>
            <person name="Kamiya K."/>
            <person name="Karasawa W."/>
            <person name="Kurita K."/>
            <person name="Katagiri S."/>
            <person name="Kikuta A."/>
            <person name="Kobayashi H."/>
            <person name="Kobayashi N."/>
            <person name="Machita K."/>
            <person name="Maehara T."/>
            <person name="Masukawa M."/>
            <person name="Mizubayashi T."/>
            <person name="Mukai Y."/>
            <person name="Nagasaki H."/>
            <person name="Nagata Y."/>
            <person name="Naito S."/>
            <person name="Nakashima M."/>
            <person name="Nakama Y."/>
            <person name="Nakamichi Y."/>
            <person name="Nakamura M."/>
            <person name="Meguro A."/>
            <person name="Negishi M."/>
            <person name="Ohta I."/>
            <person name="Ohta T."/>
            <person name="Okamoto M."/>
            <person name="Ono N."/>
            <person name="Saji S."/>
            <person name="Sakaguchi M."/>
            <person name="Sakai K."/>
            <person name="Shibata M."/>
            <person name="Shimokawa T."/>
            <person name="Song J."/>
            <person name="Takazaki Y."/>
            <person name="Terasawa K."/>
            <person name="Tsugane M."/>
            <person name="Tsuji K."/>
            <person name="Ueda S."/>
            <person name="Waki K."/>
            <person name="Yamagata H."/>
            <person name="Yamamoto M."/>
            <person name="Yamamoto S."/>
            <person name="Yamane H."/>
            <person name="Yoshiki S."/>
            <person name="Yoshihara R."/>
            <person name="Yukawa K."/>
            <person name="Zhong H."/>
            <person name="Yano M."/>
            <person name="Yuan Q."/>
            <person name="Ouyang S."/>
            <person name="Liu J."/>
            <person name="Jones K.M."/>
            <person name="Gansberger K."/>
            <person name="Moffat K."/>
            <person name="Hill J."/>
            <person name="Bera J."/>
            <person name="Fadrosh D."/>
            <person name="Jin S."/>
            <person name="Johri S."/>
            <person name="Kim M."/>
            <person name="Overton L."/>
            <person name="Reardon M."/>
            <person name="Tsitrin T."/>
            <person name="Vuong H."/>
            <person name="Weaver B."/>
            <person name="Ciecko A."/>
            <person name="Tallon L."/>
            <person name="Jackson J."/>
            <person name="Pai G."/>
            <person name="Aken S.V."/>
            <person name="Utterback T."/>
            <person name="Reidmuller S."/>
            <person name="Feldblyum T."/>
            <person name="Hsiao J."/>
            <person name="Zismann V."/>
            <person name="Iobst S."/>
            <person name="de Vazeille A.R."/>
            <person name="Buell C.R."/>
            <person name="Ying K."/>
            <person name="Li Y."/>
            <person name="Lu T."/>
            <person name="Huang Y."/>
            <person name="Zhao Q."/>
            <person name="Feng Q."/>
            <person name="Zhang L."/>
            <person name="Zhu J."/>
            <person name="Weng Q."/>
            <person name="Mu J."/>
            <person name="Lu Y."/>
            <person name="Fan D."/>
            <person name="Liu Y."/>
            <person name="Guan J."/>
            <person name="Zhang Y."/>
            <person name="Yu S."/>
            <person name="Liu X."/>
            <person name="Zhang Y."/>
            <person name="Hong G."/>
            <person name="Han B."/>
            <person name="Choisne N."/>
            <person name="Demange N."/>
            <person name="Orjeda G."/>
            <person name="Samain S."/>
            <person name="Cattolico L."/>
            <person name="Pelletier E."/>
            <person name="Couloux A."/>
            <person name="Segurens B."/>
            <person name="Wincker P."/>
            <person name="D'Hont A."/>
            <person name="Scarpelli C."/>
            <person name="Weissenbach J."/>
            <person name="Salanoubat M."/>
            <person name="Quetier F."/>
            <person name="Yu Y."/>
            <person name="Kim H.R."/>
            <person name="Rambo T."/>
            <person name="Currie J."/>
            <person name="Collura K."/>
            <person name="Luo M."/>
            <person name="Yang T."/>
            <person name="Ammiraju J.S.S."/>
            <person name="Engler F."/>
            <person name="Soderlund C."/>
            <person name="Wing R.A."/>
            <person name="Palmer L.E."/>
            <person name="de la Bastide M."/>
            <person name="Spiegel L."/>
            <person name="Nascimento L."/>
            <person name="Zutavern T."/>
            <person name="O'Shaughnessy A."/>
            <person name="Dike S."/>
            <person name="Dedhia N."/>
            <person name="Preston R."/>
            <person name="Balija V."/>
            <person name="McCombie W.R."/>
            <person name="Chow T."/>
            <person name="Chen H."/>
            <person name="Chung M."/>
            <person name="Chen C."/>
            <person name="Shaw J."/>
            <person name="Wu H."/>
            <person name="Hsiao K."/>
            <person name="Chao Y."/>
            <person name="Chu M."/>
            <person name="Cheng C."/>
            <person name="Hour A."/>
            <person name="Lee P."/>
            <person name="Lin S."/>
            <person name="Lin Y."/>
            <person name="Liou J."/>
            <person name="Liu S."/>
            <person name="Hsing Y."/>
            <person name="Raghuvanshi S."/>
            <person name="Mohanty A."/>
            <person name="Bharti A.K."/>
            <person name="Gaur A."/>
            <person name="Gupta V."/>
            <person name="Kumar D."/>
            <person name="Ravi V."/>
            <person name="Vij S."/>
            <person name="Kapur A."/>
            <person name="Khurana P."/>
            <person name="Khurana P."/>
            <person name="Khurana J.P."/>
            <person name="Tyagi A.K."/>
            <person name="Gaikwad K."/>
            <person name="Singh A."/>
            <person name="Dalal V."/>
            <person name="Srivastava S."/>
            <person name="Dixit A."/>
            <person name="Pal A.K."/>
            <person name="Ghazi I.A."/>
            <person name="Yadav M."/>
            <person name="Pandit A."/>
            <person name="Bhargava A."/>
            <person name="Sureshbabu K."/>
            <person name="Batra K."/>
            <person name="Sharma T.R."/>
            <person name="Mohapatra T."/>
            <person name="Singh N.K."/>
            <person name="Messing J."/>
            <person name="Nelson A.B."/>
            <person name="Fuks G."/>
            <person name="Kavchok S."/>
            <person name="Keizer G."/>
            <person name="Linton E."/>
            <person name="Llaca V."/>
            <person name="Song R."/>
            <person name="Tanyolac B."/>
            <person name="Young S."/>
            <person name="Ho-Il K."/>
            <person name="Hahn J.H."/>
            <person name="Sangsakoo G."/>
            <person name="Vanavichit A."/>
            <person name="de Mattos Luiz.A.T."/>
            <person name="Zimmer P.D."/>
            <person name="Malone G."/>
            <person name="Dellagostin O."/>
            <person name="de Oliveira A.C."/>
            <person name="Bevan M."/>
            <person name="Bancroft I."/>
            <person name="Minx P."/>
            <person name="Cordum H."/>
            <person name="Wilson R."/>
            <person name="Cheng Z."/>
            <person name="Jin W."/>
            <person name="Jiang J."/>
            <person name="Leong S.A."/>
            <person name="Iwama H."/>
            <person name="Gojobori T."/>
            <person name="Itoh T."/>
            <person name="Niimura Y."/>
            <person name="Fujii Y."/>
            <person name="Habara T."/>
            <person name="Sakai H."/>
            <person name="Sato Y."/>
            <person name="Wilson G."/>
            <person name="Kumar K."/>
            <person name="McCouch S."/>
            <person name="Juretic N."/>
            <person name="Hoen D."/>
            <person name="Wright S."/>
            <person name="Bruskiewich R."/>
            <person name="Bureau T."/>
            <person name="Miyao A."/>
            <person name="Hirochika H."/>
            <person name="Nishikawa T."/>
            <person name="Kadowaki K."/>
            <person name="Sugiura M."/>
            <person name="Burr B."/>
            <person name="Sasaki T."/>
        </authorList>
    </citation>
    <scope>NUCLEOTIDE SEQUENCE [LARGE SCALE GENOMIC DNA]</scope>
    <source>
        <strain evidence="2">cv. Nipponbare</strain>
    </source>
</reference>
<evidence type="ECO:0000313" key="2">
    <source>
        <dbReference type="Proteomes" id="UP000059680"/>
    </source>
</evidence>
<dbReference type="EMBL" id="AP014967">
    <property type="protein sequence ID" value="BAT14366.1"/>
    <property type="molecule type" value="Genomic_DNA"/>
</dbReference>
<evidence type="ECO:0000313" key="1">
    <source>
        <dbReference type="EMBL" id="BAT14366.1"/>
    </source>
</evidence>
<dbReference type="PaxDb" id="39947-A0A0P0Y3A2"/>
<reference evidence="1 2" key="3">
    <citation type="journal article" date="2013" name="Rice">
        <title>Improvement of the Oryza sativa Nipponbare reference genome using next generation sequence and optical map data.</title>
        <authorList>
            <person name="Kawahara Y."/>
            <person name="de la Bastide M."/>
            <person name="Hamilton J.P."/>
            <person name="Kanamori H."/>
            <person name="McCombie W.R."/>
            <person name="Ouyang S."/>
            <person name="Schwartz D.C."/>
            <person name="Tanaka T."/>
            <person name="Wu J."/>
            <person name="Zhou S."/>
            <person name="Childs K.L."/>
            <person name="Davidson R.M."/>
            <person name="Lin H."/>
            <person name="Quesada-Ocampo L."/>
            <person name="Vaillancourt B."/>
            <person name="Sakai H."/>
            <person name="Lee S.S."/>
            <person name="Kim J."/>
            <person name="Numa H."/>
            <person name="Itoh T."/>
            <person name="Buell C.R."/>
            <person name="Matsumoto T."/>
        </authorList>
    </citation>
    <scope>NUCLEOTIDE SEQUENCE [LARGE SCALE GENOMIC DNA]</scope>
    <source>
        <strain evidence="2">cv. Nipponbare</strain>
    </source>
</reference>
<protein>
    <submittedName>
        <fullName evidence="1">Os11g0544866 protein</fullName>
    </submittedName>
</protein>
<keyword evidence="2" id="KW-1185">Reference proteome</keyword>
<reference evidence="1 2" key="2">
    <citation type="journal article" date="2013" name="Plant Cell Physiol.">
        <title>Rice Annotation Project Database (RAP-DB): an integrative and interactive database for rice genomics.</title>
        <authorList>
            <person name="Sakai H."/>
            <person name="Lee S.S."/>
            <person name="Tanaka T."/>
            <person name="Numa H."/>
            <person name="Kim J."/>
            <person name="Kawahara Y."/>
            <person name="Wakimoto H."/>
            <person name="Yang C.C."/>
            <person name="Iwamoto M."/>
            <person name="Abe T."/>
            <person name="Yamada Y."/>
            <person name="Muto A."/>
            <person name="Inokuchi H."/>
            <person name="Ikemura T."/>
            <person name="Matsumoto T."/>
            <person name="Sasaki T."/>
            <person name="Itoh T."/>
        </authorList>
    </citation>
    <scope>NUCLEOTIDE SEQUENCE [LARGE SCALE GENOMIC DNA]</scope>
    <source>
        <strain evidence="2">cv. Nipponbare</strain>
    </source>
</reference>
<dbReference type="InParanoid" id="A0A0P0Y3A2"/>
<dbReference type="AlphaFoldDB" id="A0A0P0Y3A2"/>
<proteinExistence type="predicted"/>
<dbReference type="Proteomes" id="UP000059680">
    <property type="component" value="Chromosome 11"/>
</dbReference>